<keyword evidence="2" id="KW-1133">Transmembrane helix</keyword>
<organism evidence="3 4">
    <name type="scientific">Phytophthora palmivora</name>
    <dbReference type="NCBI Taxonomy" id="4796"/>
    <lineage>
        <taxon>Eukaryota</taxon>
        <taxon>Sar</taxon>
        <taxon>Stramenopiles</taxon>
        <taxon>Oomycota</taxon>
        <taxon>Peronosporomycetes</taxon>
        <taxon>Peronosporales</taxon>
        <taxon>Peronosporaceae</taxon>
        <taxon>Phytophthora</taxon>
    </lineage>
</organism>
<feature type="transmembrane region" description="Helical" evidence="2">
    <location>
        <begin position="138"/>
        <end position="159"/>
    </location>
</feature>
<evidence type="ECO:0000256" key="2">
    <source>
        <dbReference type="SAM" id="Phobius"/>
    </source>
</evidence>
<gene>
    <name evidence="3" type="ORF">PHPALM_6767</name>
</gene>
<feature type="transmembrane region" description="Helical" evidence="2">
    <location>
        <begin position="69"/>
        <end position="91"/>
    </location>
</feature>
<comment type="caution">
    <text evidence="3">The sequence shown here is derived from an EMBL/GenBank/DDBJ whole genome shotgun (WGS) entry which is preliminary data.</text>
</comment>
<dbReference type="EMBL" id="NCKW01003558">
    <property type="protein sequence ID" value="POM76042.1"/>
    <property type="molecule type" value="Genomic_DNA"/>
</dbReference>
<feature type="region of interest" description="Disordered" evidence="1">
    <location>
        <begin position="265"/>
        <end position="300"/>
    </location>
</feature>
<evidence type="ECO:0000313" key="3">
    <source>
        <dbReference type="EMBL" id="POM76042.1"/>
    </source>
</evidence>
<protein>
    <submittedName>
        <fullName evidence="3">Peptidase</fullName>
    </submittedName>
</protein>
<feature type="transmembrane region" description="Helical" evidence="2">
    <location>
        <begin position="204"/>
        <end position="225"/>
    </location>
</feature>
<dbReference type="AlphaFoldDB" id="A0A2P4YDZ2"/>
<accession>A0A2P4YDZ2</accession>
<feature type="transmembrane region" description="Helical" evidence="2">
    <location>
        <begin position="171"/>
        <end position="192"/>
    </location>
</feature>
<feature type="transmembrane region" description="Helical" evidence="2">
    <location>
        <begin position="312"/>
        <end position="333"/>
    </location>
</feature>
<name>A0A2P4YDZ2_9STRA</name>
<keyword evidence="2" id="KW-0812">Transmembrane</keyword>
<keyword evidence="2" id="KW-0472">Membrane</keyword>
<evidence type="ECO:0000256" key="1">
    <source>
        <dbReference type="SAM" id="MobiDB-lite"/>
    </source>
</evidence>
<feature type="transmembrane region" description="Helical" evidence="2">
    <location>
        <begin position="112"/>
        <end position="132"/>
    </location>
</feature>
<proteinExistence type="predicted"/>
<feature type="compositionally biased region" description="Basic residues" evidence="1">
    <location>
        <begin position="269"/>
        <end position="278"/>
    </location>
</feature>
<reference evidence="3 4" key="1">
    <citation type="journal article" date="2017" name="Genome Biol. Evol.">
        <title>Phytophthora megakarya and P. palmivora, closely related causal agents of cacao black pod rot, underwent increases in genome sizes and gene numbers by different mechanisms.</title>
        <authorList>
            <person name="Ali S.S."/>
            <person name="Shao J."/>
            <person name="Lary D.J."/>
            <person name="Kronmiller B."/>
            <person name="Shen D."/>
            <person name="Strem M.D."/>
            <person name="Amoako-Attah I."/>
            <person name="Akrofi A.Y."/>
            <person name="Begoude B.A."/>
            <person name="Ten Hoopen G.M."/>
            <person name="Coulibaly K."/>
            <person name="Kebe B.I."/>
            <person name="Melnick R.L."/>
            <person name="Guiltinan M.J."/>
            <person name="Tyler B.M."/>
            <person name="Meinhardt L.W."/>
            <person name="Bailey B.A."/>
        </authorList>
    </citation>
    <scope>NUCLEOTIDE SEQUENCE [LARGE SCALE GENOMIC DNA]</scope>
    <source>
        <strain evidence="4">sbr112.9</strain>
    </source>
</reference>
<sequence>MAKKRRHAALQRAANSETVVDNEAIEESLEKLGTYYNKVSAEVTGIPTTLEFNLLLHTFVALVVQNSLLVVQTVSIAQIVTVVGSALWMTRKRFVTMLLPPVALRGNNSREVLWRSAIFLLVFSGLGLVYFWWEISMSTPQCVAFVVVFLLDAVSIYLVRRAKGRLTRRQIAVSAIEVTFLVFGFSICFHYQKRGIIYDEMALVLTAATAFVHVVVLLTAEYAVLHCFTSDNGAFSKTQQRGANLMESIRQDMDRFQPEQLLVGLPGTSKKKKGKSKSRTSPSQTVRTDSECKSDPTASTRSSVFREPRVQFALLTLIQILLLVSQLVLSAFVLYSWEMMSALMFSSSHVLWTLGQVRRKVLSRSIITSAGQKLKNA</sequence>
<dbReference type="OrthoDB" id="123933at2759"/>
<evidence type="ECO:0000313" key="4">
    <source>
        <dbReference type="Proteomes" id="UP000237271"/>
    </source>
</evidence>
<keyword evidence="4" id="KW-1185">Reference proteome</keyword>
<dbReference type="Proteomes" id="UP000237271">
    <property type="component" value="Unassembled WGS sequence"/>
</dbReference>